<feature type="transmembrane region" description="Helical" evidence="2">
    <location>
        <begin position="334"/>
        <end position="353"/>
    </location>
</feature>
<evidence type="ECO:0000313" key="5">
    <source>
        <dbReference type="Proteomes" id="UP001201812"/>
    </source>
</evidence>
<protein>
    <submittedName>
        <fullName evidence="4">Neurotransmitter-gated ion-channel ligand binding domain-containing protein</fullName>
    </submittedName>
</protein>
<dbReference type="GO" id="GO:0016020">
    <property type="term" value="C:membrane"/>
    <property type="evidence" value="ECO:0007669"/>
    <property type="project" value="InterPro"/>
</dbReference>
<evidence type="ECO:0000256" key="1">
    <source>
        <dbReference type="PROSITE-ProRule" id="PRU01005"/>
    </source>
</evidence>
<accession>A0AAD4MUE3</accession>
<dbReference type="Pfam" id="PF01549">
    <property type="entry name" value="ShK"/>
    <property type="match status" value="1"/>
</dbReference>
<feature type="transmembrane region" description="Helical" evidence="2">
    <location>
        <begin position="365"/>
        <end position="386"/>
    </location>
</feature>
<dbReference type="GO" id="GO:0004888">
    <property type="term" value="F:transmembrane signaling receptor activity"/>
    <property type="evidence" value="ECO:0007669"/>
    <property type="project" value="InterPro"/>
</dbReference>
<dbReference type="InterPro" id="IPR036734">
    <property type="entry name" value="Neur_chan_lig-bd_sf"/>
</dbReference>
<keyword evidence="1" id="KW-1015">Disulfide bond</keyword>
<dbReference type="Pfam" id="PF02931">
    <property type="entry name" value="Neur_chan_LBD"/>
    <property type="match status" value="1"/>
</dbReference>
<dbReference type="PANTHER" id="PTHR18945">
    <property type="entry name" value="NEUROTRANSMITTER GATED ION CHANNEL"/>
    <property type="match status" value="1"/>
</dbReference>
<reference evidence="4" key="1">
    <citation type="submission" date="2022-01" db="EMBL/GenBank/DDBJ databases">
        <title>Genome Sequence Resource for Two Populations of Ditylenchus destructor, the Migratory Endoparasitic Phytonematode.</title>
        <authorList>
            <person name="Zhang H."/>
            <person name="Lin R."/>
            <person name="Xie B."/>
        </authorList>
    </citation>
    <scope>NUCLEOTIDE SEQUENCE</scope>
    <source>
        <strain evidence="4">BazhouSP</strain>
    </source>
</reference>
<organism evidence="4 5">
    <name type="scientific">Ditylenchus destructor</name>
    <dbReference type="NCBI Taxonomy" id="166010"/>
    <lineage>
        <taxon>Eukaryota</taxon>
        <taxon>Metazoa</taxon>
        <taxon>Ecdysozoa</taxon>
        <taxon>Nematoda</taxon>
        <taxon>Chromadorea</taxon>
        <taxon>Rhabditida</taxon>
        <taxon>Tylenchina</taxon>
        <taxon>Tylenchomorpha</taxon>
        <taxon>Sphaerularioidea</taxon>
        <taxon>Anguinidae</taxon>
        <taxon>Anguininae</taxon>
        <taxon>Ditylenchus</taxon>
    </lineage>
</organism>
<dbReference type="InterPro" id="IPR006202">
    <property type="entry name" value="Neur_chan_lig-bd"/>
</dbReference>
<sequence length="460" mass="51763">MNKISVILSSGALKLTSTEDLNSNSSPSQSFSASGSSSAVSSQFSATSCVDSDPKCALWAGQGECQSNAVWMMSNCRRSCQSCQGGDRAWQLRNQLAKNYDNATANPNSTITRMVKIESVRLNHIEIDEAKQLVRLFGRMVLSWNDSKVTWSKEEWGISWLNFYWIQVWTPQLIQINAPSSSPGIVTGKVLAANYTGQVYMWTDFNFVAPYHFQYDSYPNDRQRICYKFDDKRYFSVRFFVSDEVHSRKHEAMSETHVAGWQVEDMEVNDSKYVIQMLGDWKQNPFDIQTNNCELCISLKRNAVYYVSEMLCPALVTSLITLSATLFQLSTIQPLVLAFSLVAQIMAMSLINTRLPAYTDATPTILKYAGFNLTCTGLLFLITLALRKLAQANSNIPLPRTLYAVLSVVDKLLPFPRATGKDAEDSSMGYYSDVAHTLNHLVFAIFFLVYSVNIVFSFVF</sequence>
<dbReference type="EMBL" id="JAKKPZ010000049">
    <property type="protein sequence ID" value="KAI1706267.1"/>
    <property type="molecule type" value="Genomic_DNA"/>
</dbReference>
<dbReference type="InterPro" id="IPR006201">
    <property type="entry name" value="Neur_channel"/>
</dbReference>
<feature type="domain" description="ShKT" evidence="3">
    <location>
        <begin position="49"/>
        <end position="83"/>
    </location>
</feature>
<comment type="caution">
    <text evidence="4">The sequence shown here is derived from an EMBL/GenBank/DDBJ whole genome shotgun (WGS) entry which is preliminary data.</text>
</comment>
<name>A0AAD4MUE3_9BILA</name>
<keyword evidence="5" id="KW-1185">Reference proteome</keyword>
<keyword evidence="2" id="KW-0812">Transmembrane</keyword>
<keyword evidence="2" id="KW-0472">Membrane</keyword>
<dbReference type="Proteomes" id="UP001201812">
    <property type="component" value="Unassembled WGS sequence"/>
</dbReference>
<dbReference type="Gene3D" id="2.70.170.10">
    <property type="entry name" value="Neurotransmitter-gated ion-channel ligand-binding domain"/>
    <property type="match status" value="1"/>
</dbReference>
<feature type="transmembrane region" description="Helical" evidence="2">
    <location>
        <begin position="438"/>
        <end position="459"/>
    </location>
</feature>
<evidence type="ECO:0000256" key="2">
    <source>
        <dbReference type="SAM" id="Phobius"/>
    </source>
</evidence>
<feature type="disulfide bond" evidence="1">
    <location>
        <begin position="49"/>
        <end position="83"/>
    </location>
</feature>
<dbReference type="SUPFAM" id="SSF63712">
    <property type="entry name" value="Nicotinic receptor ligand binding domain-like"/>
    <property type="match status" value="1"/>
</dbReference>
<evidence type="ECO:0000313" key="4">
    <source>
        <dbReference type="EMBL" id="KAI1706267.1"/>
    </source>
</evidence>
<dbReference type="PROSITE" id="PS51670">
    <property type="entry name" value="SHKT"/>
    <property type="match status" value="1"/>
</dbReference>
<dbReference type="InterPro" id="IPR003582">
    <property type="entry name" value="ShKT_dom"/>
</dbReference>
<proteinExistence type="predicted"/>
<dbReference type="SMART" id="SM00254">
    <property type="entry name" value="ShKT"/>
    <property type="match status" value="1"/>
</dbReference>
<keyword evidence="2" id="KW-1133">Transmembrane helix</keyword>
<dbReference type="GO" id="GO:0005230">
    <property type="term" value="F:extracellular ligand-gated monoatomic ion channel activity"/>
    <property type="evidence" value="ECO:0007669"/>
    <property type="project" value="InterPro"/>
</dbReference>
<dbReference type="AlphaFoldDB" id="A0AAD4MUE3"/>
<gene>
    <name evidence="4" type="ORF">DdX_13108</name>
</gene>
<evidence type="ECO:0000259" key="3">
    <source>
        <dbReference type="PROSITE" id="PS51670"/>
    </source>
</evidence>
<comment type="caution">
    <text evidence="1">Lacks conserved residue(s) required for the propagation of feature annotation.</text>
</comment>